<feature type="transmembrane region" description="Helical" evidence="8">
    <location>
        <begin position="215"/>
        <end position="236"/>
    </location>
</feature>
<feature type="transmembrane region" description="Helical" evidence="8">
    <location>
        <begin position="305"/>
        <end position="327"/>
    </location>
</feature>
<evidence type="ECO:0000256" key="7">
    <source>
        <dbReference type="ARBA" id="ARBA00023136"/>
    </source>
</evidence>
<gene>
    <name evidence="9" type="primary">feuC_1</name>
    <name evidence="9" type="ORF">PAECIP111891_06349</name>
</gene>
<evidence type="ECO:0000256" key="6">
    <source>
        <dbReference type="ARBA" id="ARBA00022989"/>
    </source>
</evidence>
<keyword evidence="7 8" id="KW-0472">Membrane</keyword>
<dbReference type="SUPFAM" id="SSF81345">
    <property type="entry name" value="ABC transporter involved in vitamin B12 uptake, BtuC"/>
    <property type="match status" value="1"/>
</dbReference>
<evidence type="ECO:0000313" key="10">
    <source>
        <dbReference type="Proteomes" id="UP000838821"/>
    </source>
</evidence>
<reference evidence="9" key="1">
    <citation type="submission" date="2022-01" db="EMBL/GenBank/DDBJ databases">
        <authorList>
            <person name="Criscuolo A."/>
        </authorList>
    </citation>
    <scope>NUCLEOTIDE SEQUENCE</scope>
    <source>
        <strain evidence="9">CIP111891</strain>
    </source>
</reference>
<dbReference type="PANTHER" id="PTHR30472:SF23">
    <property type="entry name" value="IRON-UPTAKE SYSTEM PERMEASE PROTEIN FEUC"/>
    <property type="match status" value="1"/>
</dbReference>
<feature type="transmembrane region" description="Helical" evidence="8">
    <location>
        <begin position="24"/>
        <end position="44"/>
    </location>
</feature>
<feature type="transmembrane region" description="Helical" evidence="8">
    <location>
        <begin position="81"/>
        <end position="98"/>
    </location>
</feature>
<dbReference type="InterPro" id="IPR000522">
    <property type="entry name" value="ABC_transptr_permease_BtuC"/>
</dbReference>
<evidence type="ECO:0000256" key="3">
    <source>
        <dbReference type="ARBA" id="ARBA00022448"/>
    </source>
</evidence>
<evidence type="ECO:0000256" key="8">
    <source>
        <dbReference type="SAM" id="Phobius"/>
    </source>
</evidence>
<comment type="subcellular location">
    <subcellularLocation>
        <location evidence="1">Cell membrane</location>
        <topology evidence="1">Multi-pass membrane protein</topology>
    </subcellularLocation>
</comment>
<dbReference type="PANTHER" id="PTHR30472">
    <property type="entry name" value="FERRIC ENTEROBACTIN TRANSPORT SYSTEM PERMEASE PROTEIN"/>
    <property type="match status" value="1"/>
</dbReference>
<dbReference type="Proteomes" id="UP000838821">
    <property type="component" value="Unassembled WGS sequence"/>
</dbReference>
<evidence type="ECO:0000256" key="5">
    <source>
        <dbReference type="ARBA" id="ARBA00022692"/>
    </source>
</evidence>
<feature type="transmembrane region" description="Helical" evidence="8">
    <location>
        <begin position="263"/>
        <end position="293"/>
    </location>
</feature>
<keyword evidence="6 8" id="KW-1133">Transmembrane helix</keyword>
<keyword evidence="10" id="KW-1185">Reference proteome</keyword>
<protein>
    <submittedName>
        <fullName evidence="9">Iron-uptake system permease protein FeuC</fullName>
    </submittedName>
</protein>
<evidence type="ECO:0000313" key="9">
    <source>
        <dbReference type="EMBL" id="CAH1228773.1"/>
    </source>
</evidence>
<keyword evidence="5 8" id="KW-0812">Transmembrane</keyword>
<feature type="transmembrane region" description="Helical" evidence="8">
    <location>
        <begin position="110"/>
        <end position="129"/>
    </location>
</feature>
<accession>A0ABM9CXC3</accession>
<feature type="transmembrane region" description="Helical" evidence="8">
    <location>
        <begin position="333"/>
        <end position="352"/>
    </location>
</feature>
<keyword evidence="4" id="KW-1003">Cell membrane</keyword>
<feature type="transmembrane region" description="Helical" evidence="8">
    <location>
        <begin position="141"/>
        <end position="162"/>
    </location>
</feature>
<evidence type="ECO:0000256" key="2">
    <source>
        <dbReference type="ARBA" id="ARBA00007935"/>
    </source>
</evidence>
<evidence type="ECO:0000256" key="1">
    <source>
        <dbReference type="ARBA" id="ARBA00004651"/>
    </source>
</evidence>
<name>A0ABM9CXC3_9BACL</name>
<dbReference type="InterPro" id="IPR037294">
    <property type="entry name" value="ABC_BtuC-like"/>
</dbReference>
<evidence type="ECO:0000256" key="4">
    <source>
        <dbReference type="ARBA" id="ARBA00022475"/>
    </source>
</evidence>
<dbReference type="Gene3D" id="1.10.3470.10">
    <property type="entry name" value="ABC transporter involved in vitamin B12 uptake, BtuC"/>
    <property type="match status" value="1"/>
</dbReference>
<sequence length="358" mass="38761">MFLSSSISFAREEGSLIDKRNDRYYALQIIVGIGLLLLTAYMSLTNGAFDITLKDVLKTLLRIDTQHDYDLVILEFRLPRIVIALLVGMGLGMAGTVVQSLTRNNLADPGILGINAGAGMAMVIFLFFFQGKVKGTGWAAILAMPIVGLVGGLGAALLIYVFSQKEGRLDSQRLLLTGIAIASGLSAVTVFITLKMNAKDFEMVAVWVSGSIYNANWKYIISILPWLILLTPVLVWRSLVLDVFQLSEESVRGLGAAVDKEKAILLLSSIGIVSACVSVSGGIGFIGLMAPHIARQLVGITHRRLLPVSAIVGALLVMISDFIAKMAFAPVEMPVGVVIAIIGVPYFVWLLYRNKHRR</sequence>
<keyword evidence="3" id="KW-0813">Transport</keyword>
<proteinExistence type="inferred from homology"/>
<organism evidence="9 10">
    <name type="scientific">Paenibacillus allorhizoplanae</name>
    <dbReference type="NCBI Taxonomy" id="2905648"/>
    <lineage>
        <taxon>Bacteria</taxon>
        <taxon>Bacillati</taxon>
        <taxon>Bacillota</taxon>
        <taxon>Bacilli</taxon>
        <taxon>Bacillales</taxon>
        <taxon>Paenibacillaceae</taxon>
        <taxon>Paenibacillus</taxon>
    </lineage>
</organism>
<comment type="similarity">
    <text evidence="2">Belongs to the binding-protein-dependent transport system permease family. FecCD subfamily.</text>
</comment>
<feature type="transmembrane region" description="Helical" evidence="8">
    <location>
        <begin position="174"/>
        <end position="194"/>
    </location>
</feature>
<comment type="caution">
    <text evidence="9">The sequence shown here is derived from an EMBL/GenBank/DDBJ whole genome shotgun (WGS) entry which is preliminary data.</text>
</comment>
<dbReference type="CDD" id="cd06550">
    <property type="entry name" value="TM_ABC_iron-siderophores_like"/>
    <property type="match status" value="1"/>
</dbReference>
<dbReference type="Pfam" id="PF01032">
    <property type="entry name" value="FecCD"/>
    <property type="match status" value="1"/>
</dbReference>
<dbReference type="EMBL" id="CAKMMW010000031">
    <property type="protein sequence ID" value="CAH1228773.1"/>
    <property type="molecule type" value="Genomic_DNA"/>
</dbReference>